<dbReference type="EC" id="3.2.1.26" evidence="3"/>
<dbReference type="InterPro" id="IPR012341">
    <property type="entry name" value="6hp_glycosidase-like_sf"/>
</dbReference>
<dbReference type="GO" id="GO:0005987">
    <property type="term" value="P:sucrose catabolic process"/>
    <property type="evidence" value="ECO:0007669"/>
    <property type="project" value="TreeGrafter"/>
</dbReference>
<dbReference type="PANTHER" id="PTHR31916">
    <property type="match status" value="1"/>
</dbReference>
<dbReference type="PANTHER" id="PTHR31916:SF28">
    <property type="entry name" value="NEUTRAL_ALKALINE INVERTASE 3, CHLOROPLASTIC"/>
    <property type="match status" value="1"/>
</dbReference>
<dbReference type="GO" id="GO:0004575">
    <property type="term" value="F:sucrose alpha-glucosidase activity"/>
    <property type="evidence" value="ECO:0007669"/>
    <property type="project" value="TreeGrafter"/>
</dbReference>
<evidence type="ECO:0000313" key="7">
    <source>
        <dbReference type="EMBL" id="PIP33424.1"/>
    </source>
</evidence>
<comment type="catalytic activity">
    <reaction evidence="1">
        <text>Hydrolysis of terminal non-reducing beta-D-fructofuranoside residues in beta-D-fructofuranosides.</text>
        <dbReference type="EC" id="3.2.1.26"/>
    </reaction>
</comment>
<name>A0A2G9ZJT7_9BACT</name>
<comment type="caution">
    <text evidence="7">The sequence shown here is derived from an EMBL/GenBank/DDBJ whole genome shotgun (WGS) entry which is preliminary data.</text>
</comment>
<dbReference type="Pfam" id="PF12899">
    <property type="entry name" value="Glyco_hydro_100"/>
    <property type="match status" value="1"/>
</dbReference>
<dbReference type="AlphaFoldDB" id="A0A2G9ZJT7"/>
<gene>
    <name evidence="7" type="ORF">COX22_04405</name>
</gene>
<organism evidence="7 8">
    <name type="scientific">Candidatus Falkowbacteria bacterium CG23_combo_of_CG06-09_8_20_14_all_49_15</name>
    <dbReference type="NCBI Taxonomy" id="1974572"/>
    <lineage>
        <taxon>Bacteria</taxon>
        <taxon>Candidatus Falkowiibacteriota</taxon>
    </lineage>
</organism>
<dbReference type="GO" id="GO:0033926">
    <property type="term" value="F:endo-alpha-N-acetylgalactosaminidase activity"/>
    <property type="evidence" value="ECO:0007669"/>
    <property type="project" value="InterPro"/>
</dbReference>
<dbReference type="Proteomes" id="UP000230729">
    <property type="component" value="Unassembled WGS sequence"/>
</dbReference>
<sequence length="401" mass="46124">MMARKENLLDECYQRSLGLLRQNANRYGFMAAAPSGSSRRYLYTNIFGRDASITALGAIASGNKNLIAHARQSLLTLAEYQTDLGQIPFSIDPKNKSVIFYHLGSIDSTLWWLLSLAFYDKNTADKTLANSLRANSHKALNWLFFQDTNNCSLLEQGEASDWADMMPANGNVLYSNVLWYKMLGDYRLIKAQSLVANALHVLFLPHEYDAKRWKNIKRVYEWSDQIIFLKKSCRKIPYYLHFVSYRHGSDRFDVYGNLLAIIFGLADDSRARKILDYAEQEAVNRPFPIKALTPPIKPDDHDWREYLETDKRGLNRPHTYHNGGVWPYIGSFYAMALYKLGRKEDAWQALAEVARANSLNGWQFNEWFHGRTGKPRGMAGQTWNAGTYLLAHRYLSAKINF</sequence>
<reference evidence="7 8" key="1">
    <citation type="submission" date="2017-09" db="EMBL/GenBank/DDBJ databases">
        <title>Depth-based differentiation of microbial function through sediment-hosted aquifers and enrichment of novel symbionts in the deep terrestrial subsurface.</title>
        <authorList>
            <person name="Probst A.J."/>
            <person name="Ladd B."/>
            <person name="Jarett J.K."/>
            <person name="Geller-Mcgrath D.E."/>
            <person name="Sieber C.M."/>
            <person name="Emerson J.B."/>
            <person name="Anantharaman K."/>
            <person name="Thomas B.C."/>
            <person name="Malmstrom R."/>
            <person name="Stieglmeier M."/>
            <person name="Klingl A."/>
            <person name="Woyke T."/>
            <person name="Ryan C.M."/>
            <person name="Banfield J.F."/>
        </authorList>
    </citation>
    <scope>NUCLEOTIDE SEQUENCE [LARGE SCALE GENOMIC DNA]</scope>
    <source>
        <strain evidence="7">CG23_combo_of_CG06-09_8_20_14_all_49_15</strain>
    </source>
</reference>
<evidence type="ECO:0000256" key="4">
    <source>
        <dbReference type="ARBA" id="ARBA00022801"/>
    </source>
</evidence>
<dbReference type="InterPro" id="IPR008928">
    <property type="entry name" value="6-hairpin_glycosidase_sf"/>
</dbReference>
<evidence type="ECO:0000256" key="5">
    <source>
        <dbReference type="ARBA" id="ARBA00023277"/>
    </source>
</evidence>
<evidence type="ECO:0000256" key="1">
    <source>
        <dbReference type="ARBA" id="ARBA00000094"/>
    </source>
</evidence>
<keyword evidence="6" id="KW-0326">Glycosidase</keyword>
<comment type="similarity">
    <text evidence="2">Belongs to the glycosyl hydrolase 100 family.</text>
</comment>
<protein>
    <recommendedName>
        <fullName evidence="3">beta-fructofuranosidase</fullName>
        <ecNumber evidence="3">3.2.1.26</ecNumber>
    </recommendedName>
</protein>
<accession>A0A2G9ZJT7</accession>
<evidence type="ECO:0000313" key="8">
    <source>
        <dbReference type="Proteomes" id="UP000230729"/>
    </source>
</evidence>
<dbReference type="InterPro" id="IPR024746">
    <property type="entry name" value="Glyco_hydro_100"/>
</dbReference>
<evidence type="ECO:0000256" key="2">
    <source>
        <dbReference type="ARBA" id="ARBA00007671"/>
    </source>
</evidence>
<dbReference type="SUPFAM" id="SSF48208">
    <property type="entry name" value="Six-hairpin glycosidases"/>
    <property type="match status" value="1"/>
</dbReference>
<evidence type="ECO:0000256" key="6">
    <source>
        <dbReference type="ARBA" id="ARBA00023295"/>
    </source>
</evidence>
<proteinExistence type="inferred from homology"/>
<evidence type="ECO:0000256" key="3">
    <source>
        <dbReference type="ARBA" id="ARBA00012758"/>
    </source>
</evidence>
<dbReference type="EMBL" id="PCSD01000103">
    <property type="protein sequence ID" value="PIP33424.1"/>
    <property type="molecule type" value="Genomic_DNA"/>
</dbReference>
<keyword evidence="4 7" id="KW-0378">Hydrolase</keyword>
<dbReference type="Gene3D" id="1.50.10.10">
    <property type="match status" value="1"/>
</dbReference>
<keyword evidence="5" id="KW-0119">Carbohydrate metabolism</keyword>